<evidence type="ECO:0000256" key="6">
    <source>
        <dbReference type="SAM" id="MobiDB-lite"/>
    </source>
</evidence>
<dbReference type="GO" id="GO:0005634">
    <property type="term" value="C:nucleus"/>
    <property type="evidence" value="ECO:0007669"/>
    <property type="project" value="UniProtKB-SubCell"/>
</dbReference>
<proteinExistence type="inferred from homology"/>
<comment type="similarity">
    <text evidence="2 5">Belongs to the ETS family.</text>
</comment>
<dbReference type="PROSITE" id="PS00345">
    <property type="entry name" value="ETS_DOMAIN_1"/>
    <property type="match status" value="1"/>
</dbReference>
<evidence type="ECO:0000256" key="3">
    <source>
        <dbReference type="ARBA" id="ARBA00023125"/>
    </source>
</evidence>
<dbReference type="InterPro" id="IPR036388">
    <property type="entry name" value="WH-like_DNA-bd_sf"/>
</dbReference>
<evidence type="ECO:0000256" key="5">
    <source>
        <dbReference type="RuleBase" id="RU004019"/>
    </source>
</evidence>
<gene>
    <name evidence="10" type="primary">LOC108738451</name>
</gene>
<dbReference type="SMART" id="SM00251">
    <property type="entry name" value="SAM_PNT"/>
    <property type="match status" value="1"/>
</dbReference>
<evidence type="ECO:0000259" key="7">
    <source>
        <dbReference type="PROSITE" id="PS50061"/>
    </source>
</evidence>
<accession>A0A1W4WU20</accession>
<dbReference type="Proteomes" id="UP000192223">
    <property type="component" value="Unplaced"/>
</dbReference>
<dbReference type="Gene3D" id="1.10.150.50">
    <property type="entry name" value="Transcription Factor, Ets-1"/>
    <property type="match status" value="1"/>
</dbReference>
<organism evidence="9 10">
    <name type="scientific">Agrilus planipennis</name>
    <name type="common">Emerald ash borer</name>
    <name type="synonym">Agrilus marcopoli</name>
    <dbReference type="NCBI Taxonomy" id="224129"/>
    <lineage>
        <taxon>Eukaryota</taxon>
        <taxon>Metazoa</taxon>
        <taxon>Ecdysozoa</taxon>
        <taxon>Arthropoda</taxon>
        <taxon>Hexapoda</taxon>
        <taxon>Insecta</taxon>
        <taxon>Pterygota</taxon>
        <taxon>Neoptera</taxon>
        <taxon>Endopterygota</taxon>
        <taxon>Coleoptera</taxon>
        <taxon>Polyphaga</taxon>
        <taxon>Elateriformia</taxon>
        <taxon>Buprestoidea</taxon>
        <taxon>Buprestidae</taxon>
        <taxon>Agrilinae</taxon>
        <taxon>Agrilus</taxon>
    </lineage>
</organism>
<dbReference type="PANTHER" id="PTHR11849">
    <property type="entry name" value="ETS"/>
    <property type="match status" value="1"/>
</dbReference>
<dbReference type="Pfam" id="PF00178">
    <property type="entry name" value="Ets"/>
    <property type="match status" value="1"/>
</dbReference>
<dbReference type="Pfam" id="PF02198">
    <property type="entry name" value="SAM_PNT"/>
    <property type="match status" value="1"/>
</dbReference>
<keyword evidence="3 5" id="KW-0238">DNA-binding</keyword>
<dbReference type="InterPro" id="IPR013761">
    <property type="entry name" value="SAM/pointed_sf"/>
</dbReference>
<evidence type="ECO:0000256" key="2">
    <source>
        <dbReference type="ARBA" id="ARBA00005562"/>
    </source>
</evidence>
<dbReference type="PANTHER" id="PTHR11849:SF304">
    <property type="entry name" value="DNA-BINDING PROTEIN D-ETS-3"/>
    <property type="match status" value="1"/>
</dbReference>
<sequence length="614" mass="68266">MVRIQSNTRLVPSNITQDPDADGFVEVFMNHPHTMDTSSGASNCPSSVATAKTLDTEESPFQRALLDGLKSTSTNEADNALLANLTPSQLLKHLLSGYSERKSDNDDSNEFEENLDDESNCKSHSRKCTESLLLNSEKQQVNHNNGLINNTRNSVGVSYNFSSPSETVVRSSNAASNTSEFYNQVRAKCSVSMVKNCDFKICSDKILNETSYHTPNDNDLSANIYEFRDNTHSASDESVSTGSEQNGNSAFSPLNDCPFGEDTVDFILSESAFNDENSVTFSKVSDEFTNLKCKEVTRPEKDHIFCVKVKENKVGKAKKNKQEENDKESDESMVLVPSDPIEWTSGHIRSWLKWATKKFSLYPSPDPKKFPDAGQDLCKLNISDFEAIAGNKRNAILLAKHIAHLRHSVTGRASSPLNSACKVDDDNDEDPYQLLNAASSRLVAQGSGQIQLWQFLLELLGDSSNAACIAWEGTNGEFKLTDPDEVARRWGERKAKPNMNYDKLSRALRYYYDKNIMSKVHGKRYAYKFDFHGLMIACQAQAQGQTDVTMNYTKYQPHQSELGSALYPTASSANGKLPSLLPHGAQHAQTGLFPSPPYWPYSPGSFDPRTPHFN</sequence>
<dbReference type="FunFam" id="1.10.10.10:FF:000039">
    <property type="entry name" value="Friend leukemia integration 1 transcription factor"/>
    <property type="match status" value="1"/>
</dbReference>
<dbReference type="PROSITE" id="PS00346">
    <property type="entry name" value="ETS_DOMAIN_2"/>
    <property type="match status" value="1"/>
</dbReference>
<feature type="region of interest" description="Disordered" evidence="6">
    <location>
        <begin position="231"/>
        <end position="251"/>
    </location>
</feature>
<evidence type="ECO:0000259" key="8">
    <source>
        <dbReference type="PROSITE" id="PS51433"/>
    </source>
</evidence>
<dbReference type="PROSITE" id="PS50061">
    <property type="entry name" value="ETS_DOMAIN_3"/>
    <property type="match status" value="1"/>
</dbReference>
<evidence type="ECO:0000313" key="9">
    <source>
        <dbReference type="Proteomes" id="UP000192223"/>
    </source>
</evidence>
<dbReference type="GeneID" id="108738451"/>
<feature type="compositionally biased region" description="Acidic residues" evidence="6">
    <location>
        <begin position="106"/>
        <end position="118"/>
    </location>
</feature>
<dbReference type="Gene3D" id="1.10.10.10">
    <property type="entry name" value="Winged helix-like DNA-binding domain superfamily/Winged helix DNA-binding domain"/>
    <property type="match status" value="1"/>
</dbReference>
<dbReference type="KEGG" id="apln:108738451"/>
<dbReference type="InterPro" id="IPR000418">
    <property type="entry name" value="Ets_dom"/>
</dbReference>
<dbReference type="PROSITE" id="PS51433">
    <property type="entry name" value="PNT"/>
    <property type="match status" value="1"/>
</dbReference>
<feature type="domain" description="ETS" evidence="7">
    <location>
        <begin position="450"/>
        <end position="530"/>
    </location>
</feature>
<feature type="compositionally biased region" description="Polar residues" evidence="6">
    <location>
        <begin position="236"/>
        <end position="251"/>
    </location>
</feature>
<evidence type="ECO:0000256" key="1">
    <source>
        <dbReference type="ARBA" id="ARBA00004123"/>
    </source>
</evidence>
<comment type="subcellular location">
    <subcellularLocation>
        <location evidence="1 5">Nucleus</location>
    </subcellularLocation>
</comment>
<dbReference type="RefSeq" id="XP_018327374.1">
    <property type="nucleotide sequence ID" value="XM_018471872.2"/>
</dbReference>
<dbReference type="GO" id="GO:0000981">
    <property type="term" value="F:DNA-binding transcription factor activity, RNA polymerase II-specific"/>
    <property type="evidence" value="ECO:0007669"/>
    <property type="project" value="TreeGrafter"/>
</dbReference>
<dbReference type="InterPro" id="IPR003118">
    <property type="entry name" value="Pointed_dom"/>
</dbReference>
<reference evidence="10" key="1">
    <citation type="submission" date="2025-08" db="UniProtKB">
        <authorList>
            <consortium name="RefSeq"/>
        </authorList>
    </citation>
    <scope>IDENTIFICATION</scope>
    <source>
        <tissue evidence="10">Entire body</tissue>
    </source>
</reference>
<dbReference type="GO" id="GO:0043565">
    <property type="term" value="F:sequence-specific DNA binding"/>
    <property type="evidence" value="ECO:0007669"/>
    <property type="project" value="InterPro"/>
</dbReference>
<feature type="region of interest" description="Disordered" evidence="6">
    <location>
        <begin position="99"/>
        <end position="123"/>
    </location>
</feature>
<dbReference type="STRING" id="224129.A0A1W4WU20"/>
<dbReference type="CDD" id="cd08203">
    <property type="entry name" value="SAM_PNT"/>
    <property type="match status" value="1"/>
</dbReference>
<protein>
    <submittedName>
        <fullName evidence="10">Uncharacterized protein LOC108738451</fullName>
    </submittedName>
</protein>
<dbReference type="SUPFAM" id="SSF47769">
    <property type="entry name" value="SAM/Pointed domain"/>
    <property type="match status" value="1"/>
</dbReference>
<dbReference type="SMART" id="SM00413">
    <property type="entry name" value="ETS"/>
    <property type="match status" value="1"/>
</dbReference>
<dbReference type="PRINTS" id="PR00454">
    <property type="entry name" value="ETSDOMAIN"/>
</dbReference>
<dbReference type="SUPFAM" id="SSF46785">
    <property type="entry name" value="Winged helix' DNA-binding domain"/>
    <property type="match status" value="1"/>
</dbReference>
<evidence type="ECO:0000256" key="4">
    <source>
        <dbReference type="ARBA" id="ARBA00023242"/>
    </source>
</evidence>
<dbReference type="GO" id="GO:0030154">
    <property type="term" value="P:cell differentiation"/>
    <property type="evidence" value="ECO:0007669"/>
    <property type="project" value="TreeGrafter"/>
</dbReference>
<dbReference type="InterPro" id="IPR036390">
    <property type="entry name" value="WH_DNA-bd_sf"/>
</dbReference>
<keyword evidence="4 5" id="KW-0539">Nucleus</keyword>
<name>A0A1W4WU20_AGRPL</name>
<dbReference type="InterPro" id="IPR046328">
    <property type="entry name" value="ETS_fam"/>
</dbReference>
<dbReference type="InParanoid" id="A0A1W4WU20"/>
<evidence type="ECO:0000313" key="10">
    <source>
        <dbReference type="RefSeq" id="XP_018327374.1"/>
    </source>
</evidence>
<dbReference type="AlphaFoldDB" id="A0A1W4WU20"/>
<feature type="domain" description="PNT" evidence="8">
    <location>
        <begin position="322"/>
        <end position="409"/>
    </location>
</feature>
<keyword evidence="9" id="KW-1185">Reference proteome</keyword>
<dbReference type="OrthoDB" id="10067219at2759"/>